<dbReference type="AlphaFoldDB" id="A0A7J6LED1"/>
<keyword evidence="2" id="KW-1185">Reference proteome</keyword>
<name>A0A7J6LED1_PERCH</name>
<reference evidence="1 2" key="1">
    <citation type="submission" date="2020-04" db="EMBL/GenBank/DDBJ databases">
        <title>Perkinsus chesapeaki whole genome sequence.</title>
        <authorList>
            <person name="Bogema D.R."/>
        </authorList>
    </citation>
    <scope>NUCLEOTIDE SEQUENCE [LARGE SCALE GENOMIC DNA]</scope>
    <source>
        <strain evidence="1">ATCC PRA-425</strain>
    </source>
</reference>
<comment type="caution">
    <text evidence="1">The sequence shown here is derived from an EMBL/GenBank/DDBJ whole genome shotgun (WGS) entry which is preliminary data.</text>
</comment>
<dbReference type="EMBL" id="JAAPAO010000534">
    <property type="protein sequence ID" value="KAF4657579.1"/>
    <property type="molecule type" value="Genomic_DNA"/>
</dbReference>
<dbReference type="Proteomes" id="UP000591131">
    <property type="component" value="Unassembled WGS sequence"/>
</dbReference>
<protein>
    <submittedName>
        <fullName evidence="1">Uncharacterized protein</fullName>
    </submittedName>
</protein>
<evidence type="ECO:0000313" key="1">
    <source>
        <dbReference type="EMBL" id="KAF4657579.1"/>
    </source>
</evidence>
<sequence length="182" mass="20510">MSRKLALANNGKAKGHVKGQRFQPLYEFEGSPFLAIACPVLHLGMNLVKALLQPDAEDRWEAAGLGATTATIIRLWGDIRHLVYADHSSEDEDDDTKWIDKVEVHLNRLSEVVSKDCLPLTLSLHVTLHHLLDSLRQLDIAGISAWSVTEESIESLHGQYPWRDSQRWAYPCPLGTGMFWWG</sequence>
<proteinExistence type="predicted"/>
<gene>
    <name evidence="1" type="ORF">FOL47_008387</name>
</gene>
<accession>A0A7J6LED1</accession>
<evidence type="ECO:0000313" key="2">
    <source>
        <dbReference type="Proteomes" id="UP000591131"/>
    </source>
</evidence>
<organism evidence="1 2">
    <name type="scientific">Perkinsus chesapeaki</name>
    <name type="common">Clam parasite</name>
    <name type="synonym">Perkinsus andrewsi</name>
    <dbReference type="NCBI Taxonomy" id="330153"/>
    <lineage>
        <taxon>Eukaryota</taxon>
        <taxon>Sar</taxon>
        <taxon>Alveolata</taxon>
        <taxon>Perkinsozoa</taxon>
        <taxon>Perkinsea</taxon>
        <taxon>Perkinsida</taxon>
        <taxon>Perkinsidae</taxon>
        <taxon>Perkinsus</taxon>
    </lineage>
</organism>